<gene>
    <name evidence="2" type="ORF">FRZ67_20265</name>
</gene>
<reference evidence="2 3" key="1">
    <citation type="journal article" date="2016" name="Int. J. Syst. Evol. Microbiol.">
        <title>Panacibacter ginsenosidivorans gen. nov., sp. nov., with ginsenoside converting activity isolated from soil of a ginseng field.</title>
        <authorList>
            <person name="Siddiqi M.Z."/>
            <person name="Muhammad Shafi S."/>
            <person name="Choi K.D."/>
            <person name="Im W.T."/>
        </authorList>
    </citation>
    <scope>NUCLEOTIDE SEQUENCE [LARGE SCALE GENOMIC DNA]</scope>
    <source>
        <strain evidence="2 3">Gsoil1550</strain>
    </source>
</reference>
<proteinExistence type="predicted"/>
<evidence type="ECO:0000313" key="3">
    <source>
        <dbReference type="Proteomes" id="UP000321533"/>
    </source>
</evidence>
<keyword evidence="3" id="KW-1185">Reference proteome</keyword>
<dbReference type="AlphaFoldDB" id="A0A5B8VDX3"/>
<dbReference type="Proteomes" id="UP000321533">
    <property type="component" value="Chromosome"/>
</dbReference>
<keyword evidence="1" id="KW-0732">Signal</keyword>
<sequence length="253" mass="28230">MKKIFNSRTIIACILLILASSKVNAQKNYASIETGYFFGGPSKQIANEFKKNGFGDLSIFNLEFYGIVIDSKTYYPMISSGSNIKGRIRYGRELTKNTTLEINVSLLHKGEVKGYDNANIEEDHYINFSSRVTALSATYILNNTKKNSGIGIGPVMALYKLDITQRSSSNDIYNYTSNTSSISHTHIQPGLTVTGLWRFVNKPVYFMDLRSDFIMFSPVKASAVSGKETNFDFPSVKINNFYSSITVSAGIKF</sequence>
<dbReference type="KEGG" id="pgin:FRZ67_20265"/>
<protein>
    <recommendedName>
        <fullName evidence="4">Outer membrane beta-barrel protein</fullName>
    </recommendedName>
</protein>
<organism evidence="2 3">
    <name type="scientific">Panacibacter ginsenosidivorans</name>
    <dbReference type="NCBI Taxonomy" id="1813871"/>
    <lineage>
        <taxon>Bacteria</taxon>
        <taxon>Pseudomonadati</taxon>
        <taxon>Bacteroidota</taxon>
        <taxon>Chitinophagia</taxon>
        <taxon>Chitinophagales</taxon>
        <taxon>Chitinophagaceae</taxon>
        <taxon>Panacibacter</taxon>
    </lineage>
</organism>
<dbReference type="EMBL" id="CP042435">
    <property type="protein sequence ID" value="QEC69522.1"/>
    <property type="molecule type" value="Genomic_DNA"/>
</dbReference>
<evidence type="ECO:0000256" key="1">
    <source>
        <dbReference type="SAM" id="SignalP"/>
    </source>
</evidence>
<evidence type="ECO:0008006" key="4">
    <source>
        <dbReference type="Google" id="ProtNLM"/>
    </source>
</evidence>
<dbReference type="RefSeq" id="WP_147192399.1">
    <property type="nucleotide sequence ID" value="NZ_CP042435.1"/>
</dbReference>
<feature type="chain" id="PRO_5022810365" description="Outer membrane beta-barrel protein" evidence="1">
    <location>
        <begin position="26"/>
        <end position="253"/>
    </location>
</feature>
<accession>A0A5B8VDX3</accession>
<feature type="signal peptide" evidence="1">
    <location>
        <begin position="1"/>
        <end position="25"/>
    </location>
</feature>
<evidence type="ECO:0000313" key="2">
    <source>
        <dbReference type="EMBL" id="QEC69522.1"/>
    </source>
</evidence>
<name>A0A5B8VDX3_9BACT</name>